<accession>A0ABN2YPT7</accession>
<protein>
    <submittedName>
        <fullName evidence="3">ABC transporter substrate-binding protein</fullName>
    </submittedName>
</protein>
<dbReference type="PANTHER" id="PTHR30222">
    <property type="entry name" value="SPERMIDINE/PUTRESCINE-BINDING PERIPLASMIC PROTEIN"/>
    <property type="match status" value="1"/>
</dbReference>
<dbReference type="CDD" id="cd13588">
    <property type="entry name" value="PBP2_polyamine_1"/>
    <property type="match status" value="1"/>
</dbReference>
<proteinExistence type="predicted"/>
<evidence type="ECO:0000256" key="2">
    <source>
        <dbReference type="SAM" id="MobiDB-lite"/>
    </source>
</evidence>
<keyword evidence="4" id="KW-1185">Reference proteome</keyword>
<dbReference type="Proteomes" id="UP001500575">
    <property type="component" value="Unassembled WGS sequence"/>
</dbReference>
<evidence type="ECO:0000313" key="4">
    <source>
        <dbReference type="Proteomes" id="UP001500575"/>
    </source>
</evidence>
<gene>
    <name evidence="3" type="ORF">GCM10009843_32340</name>
</gene>
<comment type="caution">
    <text evidence="3">The sequence shown here is derived from an EMBL/GenBank/DDBJ whole genome shotgun (WGS) entry which is preliminary data.</text>
</comment>
<dbReference type="EMBL" id="BAAAQQ010000013">
    <property type="protein sequence ID" value="GAA2130086.1"/>
    <property type="molecule type" value="Genomic_DNA"/>
</dbReference>
<dbReference type="RefSeq" id="WP_344304837.1">
    <property type="nucleotide sequence ID" value="NZ_BAAAQQ010000013.1"/>
</dbReference>
<dbReference type="PANTHER" id="PTHR30222:SF18">
    <property type="entry name" value="BIFUNCTIONAL POLYHYDROXYBUTYRATE SYNTHASE _ ABC TRANSPORTER PERIPLASMIC BINDING PROTEIN-RELATED"/>
    <property type="match status" value="1"/>
</dbReference>
<evidence type="ECO:0000313" key="3">
    <source>
        <dbReference type="EMBL" id="GAA2130086.1"/>
    </source>
</evidence>
<reference evidence="3 4" key="1">
    <citation type="journal article" date="2019" name="Int. J. Syst. Evol. Microbiol.">
        <title>The Global Catalogue of Microorganisms (GCM) 10K type strain sequencing project: providing services to taxonomists for standard genome sequencing and annotation.</title>
        <authorList>
            <consortium name="The Broad Institute Genomics Platform"/>
            <consortium name="The Broad Institute Genome Sequencing Center for Infectious Disease"/>
            <person name="Wu L."/>
            <person name="Ma J."/>
        </authorList>
    </citation>
    <scope>NUCLEOTIDE SEQUENCE [LARGE SCALE GENOMIC DNA]</scope>
    <source>
        <strain evidence="3 4">JCM 16021</strain>
    </source>
</reference>
<dbReference type="Pfam" id="PF13416">
    <property type="entry name" value="SBP_bac_8"/>
    <property type="match status" value="1"/>
</dbReference>
<name>A0ABN2YPT7_9ACTN</name>
<dbReference type="SUPFAM" id="SSF53850">
    <property type="entry name" value="Periplasmic binding protein-like II"/>
    <property type="match status" value="1"/>
</dbReference>
<dbReference type="Gene3D" id="3.40.190.10">
    <property type="entry name" value="Periplasmic binding protein-like II"/>
    <property type="match status" value="2"/>
</dbReference>
<dbReference type="InterPro" id="IPR006059">
    <property type="entry name" value="SBP"/>
</dbReference>
<feature type="region of interest" description="Disordered" evidence="2">
    <location>
        <begin position="26"/>
        <end position="51"/>
    </location>
</feature>
<sequence length="407" mass="43733">MRINRRASTGVAAVVLALVAAGCGTEDSGGDDGDGGSAAEEQGGFTPPDLPMLDELGENEGTLSVLAWPGYAEDGSTDKSVDWVTPFEEDTGCEVSVKYFGTSDEAVSLMKTGEYDVVSASGDATLRLIAGGDVEPVNMDLIANYADVWPFLKDRLWNTVGDVNYGVPHGYGANLLMYNTEEVSPAPTDWSVVFDGASDHSGAVTAYDSPIYIADAALYLMNTQPDLGIENPYALDEDQLAAAVDVLKAQREHVGEYWSDYLKEIQAFTTGDSVVGTTWQVIVNLAQSEGVPVEAILPETGSTGWSDTWMIGSKTESRNCAYAWLNHIISPEANAAVAEWFGEAPANSKACDLASEGFCDSYHAGDEAYAEGIWYWTTPIEECLDGRTDVQCTTYQDWTTAWTEIKG</sequence>
<keyword evidence="1" id="KW-0732">Signal</keyword>
<organism evidence="3 4">
    <name type="scientific">Nocardioides bigeumensis</name>
    <dbReference type="NCBI Taxonomy" id="433657"/>
    <lineage>
        <taxon>Bacteria</taxon>
        <taxon>Bacillati</taxon>
        <taxon>Actinomycetota</taxon>
        <taxon>Actinomycetes</taxon>
        <taxon>Propionibacteriales</taxon>
        <taxon>Nocardioidaceae</taxon>
        <taxon>Nocardioides</taxon>
    </lineage>
</organism>
<dbReference type="PROSITE" id="PS51257">
    <property type="entry name" value="PROKAR_LIPOPROTEIN"/>
    <property type="match status" value="1"/>
</dbReference>
<evidence type="ECO:0000256" key="1">
    <source>
        <dbReference type="ARBA" id="ARBA00022729"/>
    </source>
</evidence>